<name>A0A1R4H499_9GAMM</name>
<sequence length="129" mass="14797">MPQINGLDNESVLDLKTIFRRRKYTRRIINSLGLNGHWRLALKNRYSPRPIYRRAWLQPLPGQSAGLDTAIYLSSTTRVKGLVRQLTICLRVLCLVEFEVRKTLQEQNEKLAGIYAGNPSGRQPNPLPK</sequence>
<protein>
    <submittedName>
        <fullName evidence="1">Uncharacterized protein</fullName>
    </submittedName>
</protein>
<dbReference type="Proteomes" id="UP000195667">
    <property type="component" value="Unassembled WGS sequence"/>
</dbReference>
<evidence type="ECO:0000313" key="2">
    <source>
        <dbReference type="Proteomes" id="UP000195667"/>
    </source>
</evidence>
<organism evidence="1 2">
    <name type="scientific">Crenothrix polyspora</name>
    <dbReference type="NCBI Taxonomy" id="360316"/>
    <lineage>
        <taxon>Bacteria</taxon>
        <taxon>Pseudomonadati</taxon>
        <taxon>Pseudomonadota</taxon>
        <taxon>Gammaproteobacteria</taxon>
        <taxon>Methylococcales</taxon>
        <taxon>Crenotrichaceae</taxon>
        <taxon>Crenothrix</taxon>
    </lineage>
</organism>
<gene>
    <name evidence="1" type="ORF">CRENPOLYSF1_170051</name>
</gene>
<dbReference type="EMBL" id="FUKI01000079">
    <property type="protein sequence ID" value="SJM91007.1"/>
    <property type="molecule type" value="Genomic_DNA"/>
</dbReference>
<proteinExistence type="predicted"/>
<keyword evidence="2" id="KW-1185">Reference proteome</keyword>
<reference evidence="2" key="1">
    <citation type="submission" date="2017-02" db="EMBL/GenBank/DDBJ databases">
        <authorList>
            <person name="Daims H."/>
        </authorList>
    </citation>
    <scope>NUCLEOTIDE SEQUENCE [LARGE SCALE GENOMIC DNA]</scope>
</reference>
<evidence type="ECO:0000313" key="1">
    <source>
        <dbReference type="EMBL" id="SJM91007.1"/>
    </source>
</evidence>
<accession>A0A1R4H499</accession>
<dbReference type="AlphaFoldDB" id="A0A1R4H499"/>